<feature type="transmembrane region" description="Helical" evidence="15">
    <location>
        <begin position="487"/>
        <end position="506"/>
    </location>
</feature>
<keyword evidence="4" id="KW-0645">Protease</keyword>
<dbReference type="PANTHER" id="PTHR12147:SF22">
    <property type="entry name" value="ENDOPLASMIC RETICULUM METALLOPEPTIDASE 1"/>
    <property type="match status" value="1"/>
</dbReference>
<sequence length="853" mass="96216">MRKRYDFVNNAEDNRDLEFTPKKNSIHSVPFYAGIGILAFLTVLYWSVYLIDSILPNPLTIAEESNHPDSFIAERAIHDLQLLTSIGPRITGGYENEVLAVDFLKREINFIKQQAHANQKIELDLQVVSGAYNLELLLVDQINSYANVQNVVVKLYGKNNSTNSVLINSHFDSVPTSPGGSDDGINVVAMLEVLRKLSRSPERPLHNIIFLFNGAEETPLQASHGFITQHKWASECKVVINLEAAGAGGKIILFQSGPETPWLMNYYNKVPHPYGQAAGEEIFQSGWIPSDTDFRIFRDFGGLVGMDMAFFKNGYRYHTKYDGFKNIPLGSYQHVGDNVLFLTRSIANAPELLDPVPTPGKTVYFDVLGWFMVSYTTFTATILNSVAVILSISVFLFSLIDLKLGLRKSTFIYLGVTLAAILGSWVVAGISVFVISFLLDIANSTMSWYANPWVIFGLYAAPTIALSGFLLFFVNHEKLSLNIRCQSQAHIMRIIWTVFLLVGTILKIRTMYVVLIPILFSSVGFIVIHGLRWQHTSRWQVVYLISLIPPTITSMYQMSQTLLMFIPLTGRMGCDKNPEVIISLMTVFFTILITSPYVALITLLRDSKYFFTFLGVAFITFFIIVFTPLGFPYSGDTASPAPQRHWLMHTKRLFHNEAGVVENTDAGIFFLNLDRNSPNSIRSYVKHLSKAKPLGEDCDKKYSTWIPANQPVIHEPVTFTVNSKEQINSTVIRYNVTSSGSDRLAMYMLPKPNMKIVRISLIESLKQSDYSYDNKQLYFILFTYGKDPANLTFTFDVEVPSDYNGTTLHLALSAVYVHDNKFVKTPYYLNVLKQFPEWADVTAQLASYSSYIV</sequence>
<feature type="domain" description="Peptidase M28" evidence="16">
    <location>
        <begin position="150"/>
        <end position="341"/>
    </location>
</feature>
<keyword evidence="13" id="KW-0325">Glycoprotein</keyword>
<keyword evidence="20" id="KW-1185">Reference proteome</keyword>
<evidence type="ECO:0000259" key="16">
    <source>
        <dbReference type="Pfam" id="PF04389"/>
    </source>
</evidence>
<evidence type="ECO:0000256" key="13">
    <source>
        <dbReference type="ARBA" id="ARBA00023180"/>
    </source>
</evidence>
<evidence type="ECO:0000256" key="8">
    <source>
        <dbReference type="ARBA" id="ARBA00022824"/>
    </source>
</evidence>
<dbReference type="EMBL" id="JANEYF010003404">
    <property type="protein sequence ID" value="KAJ8936603.1"/>
    <property type="molecule type" value="Genomic_DNA"/>
</dbReference>
<evidence type="ECO:0000256" key="4">
    <source>
        <dbReference type="ARBA" id="ARBA00022670"/>
    </source>
</evidence>
<evidence type="ECO:0000259" key="17">
    <source>
        <dbReference type="Pfam" id="PF22248"/>
    </source>
</evidence>
<organism evidence="19 20">
    <name type="scientific">Rhamnusium bicolor</name>
    <dbReference type="NCBI Taxonomy" id="1586634"/>
    <lineage>
        <taxon>Eukaryota</taxon>
        <taxon>Metazoa</taxon>
        <taxon>Ecdysozoa</taxon>
        <taxon>Arthropoda</taxon>
        <taxon>Hexapoda</taxon>
        <taxon>Insecta</taxon>
        <taxon>Pterygota</taxon>
        <taxon>Neoptera</taxon>
        <taxon>Endopterygota</taxon>
        <taxon>Coleoptera</taxon>
        <taxon>Polyphaga</taxon>
        <taxon>Cucujiformia</taxon>
        <taxon>Chrysomeloidea</taxon>
        <taxon>Cerambycidae</taxon>
        <taxon>Lepturinae</taxon>
        <taxon>Rhagiini</taxon>
        <taxon>Rhamnusium</taxon>
    </lineage>
</organism>
<comment type="caution">
    <text evidence="19">The sequence shown here is derived from an EMBL/GenBank/DDBJ whole genome shotgun (WGS) entry which is preliminary data.</text>
</comment>
<evidence type="ECO:0000256" key="7">
    <source>
        <dbReference type="ARBA" id="ARBA00022801"/>
    </source>
</evidence>
<dbReference type="InterPro" id="IPR007484">
    <property type="entry name" value="Peptidase_M28"/>
</dbReference>
<dbReference type="InterPro" id="IPR053974">
    <property type="entry name" value="ERMP1_1-A_TM"/>
</dbReference>
<reference evidence="19" key="1">
    <citation type="journal article" date="2023" name="Insect Mol. Biol.">
        <title>Genome sequencing provides insights into the evolution of gene families encoding plant cell wall-degrading enzymes in longhorned beetles.</title>
        <authorList>
            <person name="Shin N.R."/>
            <person name="Okamura Y."/>
            <person name="Kirsch R."/>
            <person name="Pauchet Y."/>
        </authorList>
    </citation>
    <scope>NUCLEOTIDE SEQUENCE</scope>
    <source>
        <strain evidence="19">RBIC_L_NR</strain>
    </source>
</reference>
<dbReference type="Pfam" id="PF22249">
    <property type="entry name" value="ERMP1-TM"/>
    <property type="match status" value="1"/>
</dbReference>
<comment type="subcellular location">
    <subcellularLocation>
        <location evidence="2">Endoplasmic reticulum membrane</location>
        <topology evidence="2">Multi-pass membrane protein</topology>
    </subcellularLocation>
</comment>
<evidence type="ECO:0000256" key="1">
    <source>
        <dbReference type="ARBA" id="ARBA00001947"/>
    </source>
</evidence>
<evidence type="ECO:0000313" key="20">
    <source>
        <dbReference type="Proteomes" id="UP001162156"/>
    </source>
</evidence>
<evidence type="ECO:0000256" key="11">
    <source>
        <dbReference type="ARBA" id="ARBA00023049"/>
    </source>
</evidence>
<comment type="cofactor">
    <cofactor evidence="1">
        <name>Zn(2+)</name>
        <dbReference type="ChEBI" id="CHEBI:29105"/>
    </cofactor>
</comment>
<keyword evidence="12 15" id="KW-0472">Membrane</keyword>
<feature type="transmembrane region" description="Helical" evidence="15">
    <location>
        <begin position="580"/>
        <end position="603"/>
    </location>
</feature>
<evidence type="ECO:0000256" key="2">
    <source>
        <dbReference type="ARBA" id="ARBA00004477"/>
    </source>
</evidence>
<feature type="transmembrane region" description="Helical" evidence="15">
    <location>
        <begin position="610"/>
        <end position="631"/>
    </location>
</feature>
<evidence type="ECO:0000256" key="10">
    <source>
        <dbReference type="ARBA" id="ARBA00022989"/>
    </source>
</evidence>
<dbReference type="InterPro" id="IPR045175">
    <property type="entry name" value="M28_fam"/>
</dbReference>
<keyword evidence="5 15" id="KW-0812">Transmembrane</keyword>
<keyword evidence="11" id="KW-0482">Metalloprotease</keyword>
<evidence type="ECO:0000256" key="12">
    <source>
        <dbReference type="ARBA" id="ARBA00023136"/>
    </source>
</evidence>
<keyword evidence="9" id="KW-0862">Zinc</keyword>
<keyword evidence="7" id="KW-0378">Hydrolase</keyword>
<dbReference type="InterPro" id="IPR053973">
    <property type="entry name" value="ERMP1-like_C"/>
</dbReference>
<dbReference type="PANTHER" id="PTHR12147">
    <property type="entry name" value="METALLOPEPTIDASE M28 FAMILY MEMBER"/>
    <property type="match status" value="1"/>
</dbReference>
<evidence type="ECO:0000256" key="14">
    <source>
        <dbReference type="ARBA" id="ARBA00078796"/>
    </source>
</evidence>
<feature type="transmembrane region" description="Helical" evidence="15">
    <location>
        <begin position="512"/>
        <end position="531"/>
    </location>
</feature>
<evidence type="ECO:0000256" key="9">
    <source>
        <dbReference type="ARBA" id="ARBA00022833"/>
    </source>
</evidence>
<dbReference type="GO" id="GO:0046872">
    <property type="term" value="F:metal ion binding"/>
    <property type="evidence" value="ECO:0007669"/>
    <property type="project" value="UniProtKB-KW"/>
</dbReference>
<keyword evidence="6" id="KW-0479">Metal-binding</keyword>
<proteinExistence type="inferred from homology"/>
<protein>
    <recommendedName>
        <fullName evidence="14">FXNA-like protease</fullName>
    </recommendedName>
</protein>
<evidence type="ECO:0000256" key="3">
    <source>
        <dbReference type="ARBA" id="ARBA00010918"/>
    </source>
</evidence>
<dbReference type="Pfam" id="PF04389">
    <property type="entry name" value="Peptidase_M28"/>
    <property type="match status" value="1"/>
</dbReference>
<feature type="domain" description="Endoplasmic reticulum metallopeptidase 1/1-A TM" evidence="18">
    <location>
        <begin position="416"/>
        <end position="625"/>
    </location>
</feature>
<dbReference type="Proteomes" id="UP001162156">
    <property type="component" value="Unassembled WGS sequence"/>
</dbReference>
<gene>
    <name evidence="19" type="ORF">NQ314_012218</name>
</gene>
<feature type="transmembrane region" description="Helical" evidence="15">
    <location>
        <begin position="543"/>
        <end position="568"/>
    </location>
</feature>
<feature type="transmembrane region" description="Helical" evidence="15">
    <location>
        <begin position="412"/>
        <end position="441"/>
    </location>
</feature>
<evidence type="ECO:0000256" key="5">
    <source>
        <dbReference type="ARBA" id="ARBA00022692"/>
    </source>
</evidence>
<comment type="similarity">
    <text evidence="3">Belongs to the peptidase M28 family.</text>
</comment>
<dbReference type="SUPFAM" id="SSF53187">
    <property type="entry name" value="Zn-dependent exopeptidases"/>
    <property type="match status" value="1"/>
</dbReference>
<dbReference type="GO" id="GO:0008235">
    <property type="term" value="F:metalloexopeptidase activity"/>
    <property type="evidence" value="ECO:0007669"/>
    <property type="project" value="InterPro"/>
</dbReference>
<dbReference type="InterPro" id="IPR048024">
    <property type="entry name" value="Fxna-like_M28_dom"/>
</dbReference>
<feature type="transmembrane region" description="Helical" evidence="15">
    <location>
        <begin position="367"/>
        <end position="400"/>
    </location>
</feature>
<dbReference type="AlphaFoldDB" id="A0AAV8XEZ7"/>
<dbReference type="CDD" id="cd03875">
    <property type="entry name" value="M28_Fxna_like"/>
    <property type="match status" value="1"/>
</dbReference>
<evidence type="ECO:0000259" key="18">
    <source>
        <dbReference type="Pfam" id="PF22249"/>
    </source>
</evidence>
<feature type="transmembrane region" description="Helical" evidence="15">
    <location>
        <begin position="31"/>
        <end position="51"/>
    </location>
</feature>
<name>A0AAV8XEZ7_9CUCU</name>
<dbReference type="FunFam" id="3.40.630.10:FF:000008">
    <property type="entry name" value="Endoplasmic reticulum metallopeptidase 1"/>
    <property type="match status" value="1"/>
</dbReference>
<dbReference type="GO" id="GO:0005789">
    <property type="term" value="C:endoplasmic reticulum membrane"/>
    <property type="evidence" value="ECO:0007669"/>
    <property type="project" value="UniProtKB-SubCell"/>
</dbReference>
<evidence type="ECO:0000256" key="6">
    <source>
        <dbReference type="ARBA" id="ARBA00022723"/>
    </source>
</evidence>
<evidence type="ECO:0000256" key="15">
    <source>
        <dbReference type="SAM" id="Phobius"/>
    </source>
</evidence>
<feature type="domain" description="Endoplasmic reticulum metallopeptidase 1-like C-terminal" evidence="17">
    <location>
        <begin position="640"/>
        <end position="851"/>
    </location>
</feature>
<dbReference type="Pfam" id="PF22248">
    <property type="entry name" value="ERMP1_C"/>
    <property type="match status" value="1"/>
</dbReference>
<dbReference type="Gene3D" id="3.40.630.10">
    <property type="entry name" value="Zn peptidases"/>
    <property type="match status" value="1"/>
</dbReference>
<dbReference type="GO" id="GO:0006508">
    <property type="term" value="P:proteolysis"/>
    <property type="evidence" value="ECO:0007669"/>
    <property type="project" value="UniProtKB-KW"/>
</dbReference>
<evidence type="ECO:0000313" key="19">
    <source>
        <dbReference type="EMBL" id="KAJ8936603.1"/>
    </source>
</evidence>
<keyword evidence="10 15" id="KW-1133">Transmembrane helix</keyword>
<accession>A0AAV8XEZ7</accession>
<feature type="transmembrane region" description="Helical" evidence="15">
    <location>
        <begin position="453"/>
        <end position="475"/>
    </location>
</feature>
<keyword evidence="8" id="KW-0256">Endoplasmic reticulum</keyword>